<sequence>MDHTLCINKNMPKSSKPSLERRQSKTKAHKKMKEEIKVPAMGESITEATVGTLIKPSGSTVQVDDEILELETDKVNQVLYAKASGVLTLQVKPGETVTIGQVVGFVDTEAKATQGSASEPQATVPKTEEKAQAKPQEAPQPSQGIRYGKEAFLEDVVKPEQKDFPQSVPVGKTREQEIPQLEEEAPPPKKMEGRETRRKMSQIRKVIANRLVEAQQTTAMLTTFNEIDFSAIMAAREKYKDAFLKKHGVKLGFMSFFVKAVVSALREVPDLNSYIDGNEIVHREYFDIGIAVGTDRGLIVPVLRNCEQLSFAEVEKDIEAYAKKAREGRLAVDDLQGGGFTITNGGIYGSLLSTPILNPPQCGILGMHKIEKRAVVVDDQIVIRPMMYVALSYDHRIVDGKEAVTFLVHVKNALEDPSRLLIEV</sequence>
<dbReference type="GO" id="GO:0005829">
    <property type="term" value="C:cytosol"/>
    <property type="evidence" value="ECO:0007669"/>
    <property type="project" value="TreeGrafter"/>
</dbReference>
<dbReference type="PANTHER" id="PTHR43416:SF5">
    <property type="entry name" value="DIHYDROLIPOYLLYSINE-RESIDUE SUCCINYLTRANSFERASE COMPONENT OF 2-OXOGLUTARATE DEHYDROGENASE COMPLEX, MITOCHONDRIAL"/>
    <property type="match status" value="1"/>
</dbReference>
<dbReference type="PROSITE" id="PS00189">
    <property type="entry name" value="LIPOYL"/>
    <property type="match status" value="1"/>
</dbReference>
<feature type="compositionally biased region" description="Basic and acidic residues" evidence="11">
    <location>
        <begin position="186"/>
        <end position="195"/>
    </location>
</feature>
<evidence type="ECO:0000313" key="14">
    <source>
        <dbReference type="Proteomes" id="UP000031307"/>
    </source>
</evidence>
<dbReference type="InterPro" id="IPR000089">
    <property type="entry name" value="Biotin_lipoyl"/>
</dbReference>
<dbReference type="GO" id="GO:0004149">
    <property type="term" value="F:dihydrolipoyllysine-residue succinyltransferase activity"/>
    <property type="evidence" value="ECO:0007669"/>
    <property type="project" value="UniProtKB-UniRule"/>
</dbReference>
<feature type="domain" description="Lipoyl-binding" evidence="12">
    <location>
        <begin position="33"/>
        <end position="107"/>
    </location>
</feature>
<dbReference type="SUPFAM" id="SSF52777">
    <property type="entry name" value="CoA-dependent acyltransferases"/>
    <property type="match status" value="1"/>
</dbReference>
<keyword evidence="6 13" id="KW-0808">Transferase</keyword>
<dbReference type="EC" id="2.3.1.61" evidence="10"/>
<evidence type="ECO:0000256" key="2">
    <source>
        <dbReference type="ARBA" id="ARBA00004052"/>
    </source>
</evidence>
<dbReference type="AlphaFoldDB" id="A0A0C1ED86"/>
<name>A0A0C1ED86_9BACT</name>
<evidence type="ECO:0000256" key="9">
    <source>
        <dbReference type="ARBA" id="ARBA00052761"/>
    </source>
</evidence>
<comment type="pathway">
    <text evidence="3">Amino-acid degradation; L-lysine degradation via saccharopine pathway; glutaryl-CoA from L-lysine: step 6/6.</text>
</comment>
<dbReference type="PANTHER" id="PTHR43416">
    <property type="entry name" value="DIHYDROLIPOYLLYSINE-RESIDUE SUCCINYLTRANSFERASE COMPONENT OF 2-OXOGLUTARATE DEHYDROGENASE COMPLEX, MITOCHONDRIAL-RELATED"/>
    <property type="match status" value="1"/>
</dbReference>
<feature type="region of interest" description="Disordered" evidence="11">
    <location>
        <begin position="1"/>
        <end position="41"/>
    </location>
</feature>
<evidence type="ECO:0000259" key="12">
    <source>
        <dbReference type="PROSITE" id="PS50968"/>
    </source>
</evidence>
<dbReference type="PROSITE" id="PS50968">
    <property type="entry name" value="BIOTINYL_LIPOYL"/>
    <property type="match status" value="1"/>
</dbReference>
<dbReference type="GO" id="GO:0006099">
    <property type="term" value="P:tricarboxylic acid cycle"/>
    <property type="evidence" value="ECO:0007669"/>
    <property type="project" value="UniProtKB-UniRule"/>
</dbReference>
<dbReference type="Pfam" id="PF00198">
    <property type="entry name" value="2-oxoacid_dh"/>
    <property type="match status" value="1"/>
</dbReference>
<feature type="region of interest" description="Disordered" evidence="11">
    <location>
        <begin position="163"/>
        <end position="199"/>
    </location>
</feature>
<comment type="caution">
    <text evidence="13">The sequence shown here is derived from an EMBL/GenBank/DDBJ whole genome shotgun (WGS) entry which is preliminary data.</text>
</comment>
<comment type="cofactor">
    <cofactor evidence="1">
        <name>(R)-lipoate</name>
        <dbReference type="ChEBI" id="CHEBI:83088"/>
    </cofactor>
</comment>
<dbReference type="InterPro" id="IPR023213">
    <property type="entry name" value="CAT-like_dom_sf"/>
</dbReference>
<keyword evidence="5" id="KW-0816">Tricarboxylic acid cycle</keyword>
<dbReference type="InterPro" id="IPR003016">
    <property type="entry name" value="2-oxoA_DH_lipoyl-BS"/>
</dbReference>
<dbReference type="FunFam" id="3.30.559.10:FF:000007">
    <property type="entry name" value="Dihydrolipoamide acetyltransferase component of pyruvate dehydrogenase complex"/>
    <property type="match status" value="1"/>
</dbReference>
<evidence type="ECO:0000256" key="10">
    <source>
        <dbReference type="NCBIfam" id="TIGR01347"/>
    </source>
</evidence>
<keyword evidence="8 13" id="KW-0012">Acyltransferase</keyword>
<evidence type="ECO:0000256" key="4">
    <source>
        <dbReference type="ARBA" id="ARBA00007317"/>
    </source>
</evidence>
<dbReference type="Gene3D" id="3.30.559.10">
    <property type="entry name" value="Chloramphenicol acetyltransferase-like domain"/>
    <property type="match status" value="1"/>
</dbReference>
<dbReference type="CDD" id="cd06849">
    <property type="entry name" value="lipoyl_domain"/>
    <property type="match status" value="1"/>
</dbReference>
<dbReference type="InterPro" id="IPR050537">
    <property type="entry name" value="2-oxoacid_dehydrogenase"/>
</dbReference>
<dbReference type="SUPFAM" id="SSF51230">
    <property type="entry name" value="Single hybrid motif"/>
    <property type="match status" value="1"/>
</dbReference>
<dbReference type="EMBL" id="JSAM01000043">
    <property type="protein sequence ID" value="KIA78073.1"/>
    <property type="molecule type" value="Genomic_DNA"/>
</dbReference>
<dbReference type="InterPro" id="IPR011053">
    <property type="entry name" value="Single_hybrid_motif"/>
</dbReference>
<dbReference type="GO" id="GO:0045252">
    <property type="term" value="C:oxoglutarate dehydrogenase complex"/>
    <property type="evidence" value="ECO:0007669"/>
    <property type="project" value="UniProtKB-UniRule"/>
</dbReference>
<dbReference type="Pfam" id="PF00364">
    <property type="entry name" value="Biotin_lipoyl"/>
    <property type="match status" value="1"/>
</dbReference>
<proteinExistence type="inferred from homology"/>
<dbReference type="NCBIfam" id="TIGR01347">
    <property type="entry name" value="sucB"/>
    <property type="match status" value="1"/>
</dbReference>
<comment type="function">
    <text evidence="2">E2 component of the 2-oxoglutarate dehydrogenase (OGDH) complex which catalyzes the second step in the conversion of 2-oxoglutarate to succinyl-CoA and CO(2).</text>
</comment>
<reference evidence="13 14" key="1">
    <citation type="journal article" date="2014" name="Mol. Biol. Evol.">
        <title>Massive expansion of Ubiquitination-related gene families within the Chlamydiae.</title>
        <authorList>
            <person name="Domman D."/>
            <person name="Collingro A."/>
            <person name="Lagkouvardos I."/>
            <person name="Gehre L."/>
            <person name="Weinmaier T."/>
            <person name="Rattei T."/>
            <person name="Subtil A."/>
            <person name="Horn M."/>
        </authorList>
    </citation>
    <scope>NUCLEOTIDE SEQUENCE [LARGE SCALE GENOMIC DNA]</scope>
    <source>
        <strain evidence="13 14">OEW1</strain>
    </source>
</reference>
<evidence type="ECO:0000256" key="7">
    <source>
        <dbReference type="ARBA" id="ARBA00022823"/>
    </source>
</evidence>
<evidence type="ECO:0000313" key="13">
    <source>
        <dbReference type="EMBL" id="KIA78073.1"/>
    </source>
</evidence>
<protein>
    <recommendedName>
        <fullName evidence="10">Dihydrolipoyllysine-residue succinyltransferase</fullName>
        <ecNumber evidence="10">2.3.1.61</ecNumber>
    </recommendedName>
</protein>
<comment type="catalytic activity">
    <reaction evidence="9">
        <text>N(6)-[(R)-dihydrolipoyl]-L-lysyl-[protein] + succinyl-CoA = N(6)-[(R)-S(8)-succinyldihydrolipoyl]-L-lysyl-[protein] + CoA</text>
        <dbReference type="Rhea" id="RHEA:15213"/>
        <dbReference type="Rhea" id="RHEA-COMP:10475"/>
        <dbReference type="Rhea" id="RHEA-COMP:20092"/>
        <dbReference type="ChEBI" id="CHEBI:57287"/>
        <dbReference type="ChEBI" id="CHEBI:57292"/>
        <dbReference type="ChEBI" id="CHEBI:83100"/>
        <dbReference type="ChEBI" id="CHEBI:83120"/>
        <dbReference type="EC" id="2.3.1.61"/>
    </reaction>
</comment>
<gene>
    <name evidence="13" type="primary">sucB</name>
    <name evidence="13" type="ORF">DB43_EY00030</name>
</gene>
<dbReference type="InterPro" id="IPR006255">
    <property type="entry name" value="SucB"/>
</dbReference>
<comment type="similarity">
    <text evidence="4">Belongs to the 2-oxoacid dehydrogenase family.</text>
</comment>
<dbReference type="UniPathway" id="UPA00868">
    <property type="reaction ID" value="UER00840"/>
</dbReference>
<dbReference type="PATRIC" id="fig|83552.4.peg.721"/>
<dbReference type="Gene3D" id="2.40.50.100">
    <property type="match status" value="1"/>
</dbReference>
<feature type="region of interest" description="Disordered" evidence="11">
    <location>
        <begin position="112"/>
        <end position="143"/>
    </location>
</feature>
<evidence type="ECO:0000256" key="6">
    <source>
        <dbReference type="ARBA" id="ARBA00022679"/>
    </source>
</evidence>
<dbReference type="NCBIfam" id="NF004309">
    <property type="entry name" value="PRK05704.1"/>
    <property type="match status" value="1"/>
</dbReference>
<feature type="compositionally biased region" description="Polar residues" evidence="11">
    <location>
        <begin position="112"/>
        <end position="121"/>
    </location>
</feature>
<evidence type="ECO:0000256" key="11">
    <source>
        <dbReference type="SAM" id="MobiDB-lite"/>
    </source>
</evidence>
<accession>A0A0C1ED86</accession>
<dbReference type="GO" id="GO:0033512">
    <property type="term" value="P:L-lysine catabolic process to acetyl-CoA via saccharopine"/>
    <property type="evidence" value="ECO:0007669"/>
    <property type="project" value="UniProtKB-UniPathway"/>
</dbReference>
<dbReference type="Proteomes" id="UP000031307">
    <property type="component" value="Unassembled WGS sequence"/>
</dbReference>
<keyword evidence="7" id="KW-0450">Lipoyl</keyword>
<dbReference type="InterPro" id="IPR001078">
    <property type="entry name" value="2-oxoacid_DH_actylTfrase"/>
</dbReference>
<evidence type="ECO:0000256" key="1">
    <source>
        <dbReference type="ARBA" id="ARBA00001938"/>
    </source>
</evidence>
<evidence type="ECO:0000256" key="3">
    <source>
        <dbReference type="ARBA" id="ARBA00005145"/>
    </source>
</evidence>
<evidence type="ECO:0000256" key="5">
    <source>
        <dbReference type="ARBA" id="ARBA00022532"/>
    </source>
</evidence>
<organism evidence="13 14">
    <name type="scientific">Parachlamydia acanthamoebae</name>
    <dbReference type="NCBI Taxonomy" id="83552"/>
    <lineage>
        <taxon>Bacteria</taxon>
        <taxon>Pseudomonadati</taxon>
        <taxon>Chlamydiota</taxon>
        <taxon>Chlamydiia</taxon>
        <taxon>Parachlamydiales</taxon>
        <taxon>Parachlamydiaceae</taxon>
        <taxon>Parachlamydia</taxon>
    </lineage>
</organism>
<evidence type="ECO:0000256" key="8">
    <source>
        <dbReference type="ARBA" id="ARBA00023315"/>
    </source>
</evidence>